<sequence length="84" mass="9971">MNDGLYIIRYNEYAARSGEYNRFSECEMEAYLLDRSSLYDFFQKDNHDERSTCTGELRIPNTSFEPLHYTLTYIQPVNNPELCP</sequence>
<accession>A0A1I4ZS61</accession>
<keyword evidence="2" id="KW-1185">Reference proteome</keyword>
<proteinExistence type="predicted"/>
<gene>
    <name evidence="1" type="ORF">SAMN05216516_109113</name>
</gene>
<organism evidence="1 2">
    <name type="scientific">Izhakiella capsodis</name>
    <dbReference type="NCBI Taxonomy" id="1367852"/>
    <lineage>
        <taxon>Bacteria</taxon>
        <taxon>Pseudomonadati</taxon>
        <taxon>Pseudomonadota</taxon>
        <taxon>Gammaproteobacteria</taxon>
        <taxon>Enterobacterales</taxon>
        <taxon>Erwiniaceae</taxon>
        <taxon>Izhakiella</taxon>
    </lineage>
</organism>
<name>A0A1I4ZS61_9GAMM</name>
<protein>
    <submittedName>
        <fullName evidence="1">Uncharacterized protein</fullName>
    </submittedName>
</protein>
<evidence type="ECO:0000313" key="2">
    <source>
        <dbReference type="Proteomes" id="UP000242222"/>
    </source>
</evidence>
<dbReference type="EMBL" id="FOVC01000009">
    <property type="protein sequence ID" value="SFN52830.1"/>
    <property type="molecule type" value="Genomic_DNA"/>
</dbReference>
<evidence type="ECO:0000313" key="1">
    <source>
        <dbReference type="EMBL" id="SFN52830.1"/>
    </source>
</evidence>
<dbReference type="AlphaFoldDB" id="A0A1I4ZS61"/>
<dbReference type="Proteomes" id="UP000242222">
    <property type="component" value="Unassembled WGS sequence"/>
</dbReference>
<reference evidence="2" key="1">
    <citation type="submission" date="2016-10" db="EMBL/GenBank/DDBJ databases">
        <authorList>
            <person name="Varghese N."/>
            <person name="Submissions S."/>
        </authorList>
    </citation>
    <scope>NUCLEOTIDE SEQUENCE [LARGE SCALE GENOMIC DNA]</scope>
    <source>
        <strain evidence="2">N6PO6</strain>
    </source>
</reference>